<dbReference type="GO" id="GO:0000938">
    <property type="term" value="C:GARP complex"/>
    <property type="evidence" value="ECO:0007669"/>
    <property type="project" value="InterPro"/>
</dbReference>
<keyword evidence="5" id="KW-0967">Endosome</keyword>
<dbReference type="Pfam" id="PF16854">
    <property type="entry name" value="VPS53_C"/>
    <property type="match status" value="1"/>
</dbReference>
<evidence type="ECO:0000256" key="6">
    <source>
        <dbReference type="ARBA" id="ARBA00023034"/>
    </source>
</evidence>
<name>A0A7R9A7D9_9CRUS</name>
<keyword evidence="7" id="KW-0472">Membrane</keyword>
<protein>
    <recommendedName>
        <fullName evidence="4">Vacuolar protein sorting-associated protein 53 homolog</fullName>
    </recommendedName>
</protein>
<dbReference type="InterPro" id="IPR031745">
    <property type="entry name" value="Vps53_C"/>
</dbReference>
<evidence type="ECO:0000256" key="8">
    <source>
        <dbReference type="SAM" id="MobiDB-lite"/>
    </source>
</evidence>
<accession>A0A7R9A7D9</accession>
<feature type="domain" description="Vps53 N-terminal" evidence="9">
    <location>
        <begin position="142"/>
        <end position="515"/>
    </location>
</feature>
<feature type="region of interest" description="Disordered" evidence="8">
    <location>
        <begin position="424"/>
        <end position="453"/>
    </location>
</feature>
<evidence type="ECO:0000256" key="1">
    <source>
        <dbReference type="ARBA" id="ARBA00004150"/>
    </source>
</evidence>
<dbReference type="InterPro" id="IPR039766">
    <property type="entry name" value="Vps53"/>
</dbReference>
<keyword evidence="12" id="KW-1185">Reference proteome</keyword>
<feature type="domain" description="Vps53 N-terminal" evidence="9">
    <location>
        <begin position="43"/>
        <end position="93"/>
    </location>
</feature>
<comment type="similarity">
    <text evidence="3">Belongs to the VPS53 family.</text>
</comment>
<evidence type="ECO:0000259" key="10">
    <source>
        <dbReference type="Pfam" id="PF16854"/>
    </source>
</evidence>
<reference evidence="11" key="1">
    <citation type="submission" date="2020-11" db="EMBL/GenBank/DDBJ databases">
        <authorList>
            <person name="Tran Van P."/>
        </authorList>
    </citation>
    <scope>NUCLEOTIDE SEQUENCE</scope>
</reference>
<evidence type="ECO:0000256" key="5">
    <source>
        <dbReference type="ARBA" id="ARBA00022753"/>
    </source>
</evidence>
<evidence type="ECO:0000256" key="2">
    <source>
        <dbReference type="ARBA" id="ARBA00004481"/>
    </source>
</evidence>
<dbReference type="InterPro" id="IPR007234">
    <property type="entry name" value="Vps53_N"/>
</dbReference>
<evidence type="ECO:0000313" key="11">
    <source>
        <dbReference type="EMBL" id="CAD7247523.1"/>
    </source>
</evidence>
<dbReference type="Proteomes" id="UP000677054">
    <property type="component" value="Unassembled WGS sequence"/>
</dbReference>
<dbReference type="AlphaFoldDB" id="A0A7R9A7D9"/>
<dbReference type="EMBL" id="CAJPEV010001479">
    <property type="protein sequence ID" value="CAG0892895.1"/>
    <property type="molecule type" value="Genomic_DNA"/>
</dbReference>
<dbReference type="PANTHER" id="PTHR12820:SF0">
    <property type="entry name" value="VACUOLAR PROTEIN SORTING-ASSOCIATED PROTEIN 53 HOMOLOG"/>
    <property type="match status" value="1"/>
</dbReference>
<dbReference type="OrthoDB" id="10261632at2759"/>
<dbReference type="Gene3D" id="1.10.357.110">
    <property type="entry name" value="Vacuolar protein sorting-associated protein 53, C-terminus"/>
    <property type="match status" value="1"/>
</dbReference>
<feature type="domain" description="Vps53 C-terminal" evidence="10">
    <location>
        <begin position="776"/>
        <end position="860"/>
    </location>
</feature>
<comment type="subcellular location">
    <subcellularLocation>
        <location evidence="2">Endosome membrane</location>
        <topology evidence="2">Peripheral membrane protein</topology>
    </subcellularLocation>
    <subcellularLocation>
        <location evidence="1">Golgi apparatus</location>
        <location evidence="1">trans-Golgi network membrane</location>
        <topology evidence="1">Peripheral membrane protein</topology>
    </subcellularLocation>
</comment>
<keyword evidence="6" id="KW-0333">Golgi apparatus</keyword>
<evidence type="ECO:0000256" key="4">
    <source>
        <dbReference type="ARBA" id="ARBA00014103"/>
    </source>
</evidence>
<dbReference type="EMBL" id="LR900996">
    <property type="protein sequence ID" value="CAD7247523.1"/>
    <property type="molecule type" value="Genomic_DNA"/>
</dbReference>
<evidence type="ECO:0000256" key="7">
    <source>
        <dbReference type="ARBA" id="ARBA00023136"/>
    </source>
</evidence>
<dbReference type="GO" id="GO:0005829">
    <property type="term" value="C:cytosol"/>
    <property type="evidence" value="ECO:0007669"/>
    <property type="project" value="GOC"/>
</dbReference>
<evidence type="ECO:0000256" key="3">
    <source>
        <dbReference type="ARBA" id="ARBA00008628"/>
    </source>
</evidence>
<dbReference type="InterPro" id="IPR038260">
    <property type="entry name" value="Vps53_C_sf"/>
</dbReference>
<evidence type="ECO:0000313" key="12">
    <source>
        <dbReference type="Proteomes" id="UP000677054"/>
    </source>
</evidence>
<dbReference type="PANTHER" id="PTHR12820">
    <property type="entry name" value="VACUOLAR SORTING PROTEIN 53"/>
    <property type="match status" value="1"/>
</dbReference>
<dbReference type="GO" id="GO:0010008">
    <property type="term" value="C:endosome membrane"/>
    <property type="evidence" value="ECO:0007669"/>
    <property type="project" value="UniProtKB-SubCell"/>
</dbReference>
<dbReference type="GO" id="GO:0042147">
    <property type="term" value="P:retrograde transport, endosome to Golgi"/>
    <property type="evidence" value="ECO:0007669"/>
    <property type="project" value="InterPro"/>
</dbReference>
<organism evidence="11">
    <name type="scientific">Darwinula stevensoni</name>
    <dbReference type="NCBI Taxonomy" id="69355"/>
    <lineage>
        <taxon>Eukaryota</taxon>
        <taxon>Metazoa</taxon>
        <taxon>Ecdysozoa</taxon>
        <taxon>Arthropoda</taxon>
        <taxon>Crustacea</taxon>
        <taxon>Oligostraca</taxon>
        <taxon>Ostracoda</taxon>
        <taxon>Podocopa</taxon>
        <taxon>Podocopida</taxon>
        <taxon>Darwinulocopina</taxon>
        <taxon>Darwinuloidea</taxon>
        <taxon>Darwinulidae</taxon>
        <taxon>Darwinula</taxon>
    </lineage>
</organism>
<proteinExistence type="inferred from homology"/>
<dbReference type="Pfam" id="PF04100">
    <property type="entry name" value="Vps53_N"/>
    <property type="match status" value="2"/>
</dbReference>
<gene>
    <name evidence="11" type="ORF">DSTB1V02_LOCUS7354</name>
</gene>
<evidence type="ECO:0000259" key="9">
    <source>
        <dbReference type="Pfam" id="PF04100"/>
    </source>
</evidence>
<sequence length="919" mass="104099">MATIEEEDCLEDENPQTCVTLPPEVQDAIHQVFGTSDPFDRSDFDPVEYINSIFPTEQSLSNIDDVISKMHNRIATIDQDIRKVLHSQTNAGELIGAYFGGSLELSKGDDAEKYIIQRYAIPPSEKNYRTKLKSEVPMEFPHVGKRALAEAEIAIINLYKEVREIKGKSEESEKMVREITRDIRTLDIAKRNLMSSITTLNHFHMLMEGVDQLQILTEKHQYREISTLLQGVVNVLEHFKPFMDIPQVRQLAEQVKEIQSQLEKLIWQDFREVFGSGGPKSLSHAPSQRIAEACLVLSVLDARVRRDILKWFIGKELEEYQHLFQENQDAAWLDKIDKRFTWLKRHLMEFEDRFGRVFPPDWEVSERIGVEFCEITRTQLSRSMQARQHEIEVKLLLYAIQKTVDFEVLLSRRFSGITLQPRVSTGKDGGSDGVAQKAMAEKPPSLNPFEEDMSSDSDAEAVAAKSLQTGPVNSVRLLLPFQGLISGCFETHLSIYVESQDRNLTDLIGKFQEDAKQLLHQSGPGKTIQEGSVIGSSADLFMFYKKCLVQLSGLTTGPPLVALANVFQKHLREYAFRVLQHSLPGRSPTSGSLSNMPNIKELRDFTTAGIIQNFSNLLKEGEIPKFTNDELCHICRVLTTSEYCLETTKQLESKLRDKVSSELAPQINLSKEQDAFHSVMSQCVNLLVQDLEGACDPALSTITKISWVNVESVGDQSSYVTAIISHIHQTVPLLRDNLDSAREYFTQFCMRFTNNFIPKLQQTLYKCKGISTVGAEQLLLDMHMLKNALVGMPSAGSKVIREPPASFKKTVVNGMNHIEIMLKVVMSPMDPPTSFLEQYLNLLPDSDLTEFQKILEMKGIRRNEQSHLIESYQNKASKMSGTMQVNHTGGRIPALNSHLGTDRQPSRIRKLEKLIKKHL</sequence>